<dbReference type="InterPro" id="IPR010380">
    <property type="entry name" value="DUF975"/>
</dbReference>
<dbReference type="PANTHER" id="PTHR40076:SF1">
    <property type="entry name" value="MEMBRANE PROTEIN"/>
    <property type="match status" value="1"/>
</dbReference>
<keyword evidence="1" id="KW-0472">Membrane</keyword>
<dbReference type="PANTHER" id="PTHR40076">
    <property type="entry name" value="MEMBRANE PROTEIN-RELATED"/>
    <property type="match status" value="1"/>
</dbReference>
<feature type="transmembrane region" description="Helical" evidence="1">
    <location>
        <begin position="144"/>
        <end position="164"/>
    </location>
</feature>
<evidence type="ECO:0008006" key="4">
    <source>
        <dbReference type="Google" id="ProtNLM"/>
    </source>
</evidence>
<feature type="transmembrane region" description="Helical" evidence="1">
    <location>
        <begin position="82"/>
        <end position="103"/>
    </location>
</feature>
<keyword evidence="1" id="KW-0812">Transmembrane</keyword>
<dbReference type="EMBL" id="AZFJ01000010">
    <property type="protein sequence ID" value="KRL87985.1"/>
    <property type="molecule type" value="Genomic_DNA"/>
</dbReference>
<accession>A0A0R1U3X6</accession>
<sequence length="260" mass="29599">MNDDLFMTRAEMKARAKDRLNHPGVRLKLALALILPVVIMLILNIVVGMGLKQVMDQVTSLSDADFINRVQQATMDTQKKSLFANLLTFYFFTGVSLTTLDVVRNPDRPLRVFDIMFKLFNSTYFFSMLIMYVLVTLIVGVGSAFFYVPGIIFGLGLRLVYFLLYDARQRGDNRGAFTIMGDSWRLMRGYKADLLVMYLSFIPWYLLSALTLGLAELYVTPYIQATIAVFYEQVRIRYAADNPDSDAADGPREGQNHMDD</sequence>
<evidence type="ECO:0000256" key="1">
    <source>
        <dbReference type="SAM" id="Phobius"/>
    </source>
</evidence>
<keyword evidence="1" id="KW-1133">Transmembrane helix</keyword>
<organism evidence="2 3">
    <name type="scientific">Lacticaseibacillus pantheris DSM 15945 = JCM 12539 = NBRC 106106</name>
    <dbReference type="NCBI Taxonomy" id="1423783"/>
    <lineage>
        <taxon>Bacteria</taxon>
        <taxon>Bacillati</taxon>
        <taxon>Bacillota</taxon>
        <taxon>Bacilli</taxon>
        <taxon>Lactobacillales</taxon>
        <taxon>Lactobacillaceae</taxon>
        <taxon>Lacticaseibacillus</taxon>
    </lineage>
</organism>
<evidence type="ECO:0000313" key="3">
    <source>
        <dbReference type="Proteomes" id="UP000051922"/>
    </source>
</evidence>
<feature type="transmembrane region" description="Helical" evidence="1">
    <location>
        <begin position="29"/>
        <end position="51"/>
    </location>
</feature>
<protein>
    <recommendedName>
        <fullName evidence="4">Integral membrane protein</fullName>
    </recommendedName>
</protein>
<dbReference type="Proteomes" id="UP000051922">
    <property type="component" value="Unassembled WGS sequence"/>
</dbReference>
<comment type="caution">
    <text evidence="2">The sequence shown here is derived from an EMBL/GenBank/DDBJ whole genome shotgun (WGS) entry which is preliminary data.</text>
</comment>
<name>A0A0R1U3X6_9LACO</name>
<dbReference type="AlphaFoldDB" id="A0A0R1U3X6"/>
<dbReference type="Pfam" id="PF06161">
    <property type="entry name" value="DUF975"/>
    <property type="match status" value="1"/>
</dbReference>
<gene>
    <name evidence="2" type="ORF">FC50_GL000969</name>
</gene>
<reference evidence="2 3" key="1">
    <citation type="journal article" date="2015" name="Genome Announc.">
        <title>Expanding the biotechnology potential of lactobacilli through comparative genomics of 213 strains and associated genera.</title>
        <authorList>
            <person name="Sun Z."/>
            <person name="Harris H.M."/>
            <person name="McCann A."/>
            <person name="Guo C."/>
            <person name="Argimon S."/>
            <person name="Zhang W."/>
            <person name="Yang X."/>
            <person name="Jeffery I.B."/>
            <person name="Cooney J.C."/>
            <person name="Kagawa T.F."/>
            <person name="Liu W."/>
            <person name="Song Y."/>
            <person name="Salvetti E."/>
            <person name="Wrobel A."/>
            <person name="Rasinkangas P."/>
            <person name="Parkhill J."/>
            <person name="Rea M.C."/>
            <person name="O'Sullivan O."/>
            <person name="Ritari J."/>
            <person name="Douillard F.P."/>
            <person name="Paul Ross R."/>
            <person name="Yang R."/>
            <person name="Briner A.E."/>
            <person name="Felis G.E."/>
            <person name="de Vos W.M."/>
            <person name="Barrangou R."/>
            <person name="Klaenhammer T.R."/>
            <person name="Caufield P.W."/>
            <person name="Cui Y."/>
            <person name="Zhang H."/>
            <person name="O'Toole P.W."/>
        </authorList>
    </citation>
    <scope>NUCLEOTIDE SEQUENCE [LARGE SCALE GENOMIC DNA]</scope>
    <source>
        <strain evidence="2 3">DSM 15945</strain>
    </source>
</reference>
<evidence type="ECO:0000313" key="2">
    <source>
        <dbReference type="EMBL" id="KRL87985.1"/>
    </source>
</evidence>
<dbReference type="PATRIC" id="fig|1423783.4.peg.1004"/>
<dbReference type="OrthoDB" id="9784844at2"/>
<keyword evidence="3" id="KW-1185">Reference proteome</keyword>
<dbReference type="RefSeq" id="WP_054651554.1">
    <property type="nucleotide sequence ID" value="NZ_AZFJ01000010.1"/>
</dbReference>
<feature type="transmembrane region" description="Helical" evidence="1">
    <location>
        <begin position="195"/>
        <end position="215"/>
    </location>
</feature>
<proteinExistence type="predicted"/>
<dbReference type="STRING" id="1423783.FC50_GL000969"/>
<feature type="transmembrane region" description="Helical" evidence="1">
    <location>
        <begin position="115"/>
        <end position="138"/>
    </location>
</feature>